<dbReference type="EMBL" id="QTSX02002012">
    <property type="protein sequence ID" value="KAJ9079088.1"/>
    <property type="molecule type" value="Genomic_DNA"/>
</dbReference>
<organism evidence="1 2">
    <name type="scientific">Entomophthora muscae</name>
    <dbReference type="NCBI Taxonomy" id="34485"/>
    <lineage>
        <taxon>Eukaryota</taxon>
        <taxon>Fungi</taxon>
        <taxon>Fungi incertae sedis</taxon>
        <taxon>Zoopagomycota</taxon>
        <taxon>Entomophthoromycotina</taxon>
        <taxon>Entomophthoromycetes</taxon>
        <taxon>Entomophthorales</taxon>
        <taxon>Entomophthoraceae</taxon>
        <taxon>Entomophthora</taxon>
    </lineage>
</organism>
<proteinExistence type="predicted"/>
<protein>
    <submittedName>
        <fullName evidence="1">Uncharacterized protein</fullName>
    </submittedName>
</protein>
<accession>A0ACC2TWF4</accession>
<reference evidence="1" key="1">
    <citation type="submission" date="2022-04" db="EMBL/GenBank/DDBJ databases">
        <title>Genome of the entomopathogenic fungus Entomophthora muscae.</title>
        <authorList>
            <person name="Elya C."/>
            <person name="Lovett B.R."/>
            <person name="Lee E."/>
            <person name="Macias A.M."/>
            <person name="Hajek A.E."/>
            <person name="De Bivort B.L."/>
            <person name="Kasson M.T."/>
            <person name="De Fine Licht H.H."/>
            <person name="Stajich J.E."/>
        </authorList>
    </citation>
    <scope>NUCLEOTIDE SEQUENCE</scope>
    <source>
        <strain evidence="1">Berkeley</strain>
    </source>
</reference>
<comment type="caution">
    <text evidence="1">The sequence shown here is derived from an EMBL/GenBank/DDBJ whole genome shotgun (WGS) entry which is preliminary data.</text>
</comment>
<evidence type="ECO:0000313" key="2">
    <source>
        <dbReference type="Proteomes" id="UP001165960"/>
    </source>
</evidence>
<name>A0ACC2TWF4_9FUNG</name>
<keyword evidence="2" id="KW-1185">Reference proteome</keyword>
<dbReference type="Proteomes" id="UP001165960">
    <property type="component" value="Unassembled WGS sequence"/>
</dbReference>
<evidence type="ECO:0000313" key="1">
    <source>
        <dbReference type="EMBL" id="KAJ9079088.1"/>
    </source>
</evidence>
<sequence length="329" mass="37263">MVLTVPRDHYRPSPLLPSAISLDNHDLDQGFALKNLFSPFTKEPNYEQWRVISQCSHDSLIRILERNRPHQYFKDAGLEGVLGGYFDSDGKVLLDKLGELVEAYRTRVPLTTYSDYRPYIQRMFQDQEQGLLHAKLPDFWIKTSGTTGSVPKLFPLYIPDGYLDHWADFPSRQVVGAVHALSGFKSFNQRSRGIDIIFKGTNEPCAADGAMVVSLSSLLEPSSNDIEPLAAKFIPEREARLVVALVFSLCEANLEFFRCVYLSTLADFFATMERNWEHLLTSVECGTLPEKLMIEGELRSQLESLLEPRPSRAAYLRTLIKPGMSPSRV</sequence>
<gene>
    <name evidence="1" type="ORF">DSO57_1039134</name>
</gene>